<dbReference type="AlphaFoldDB" id="A0A7S3F8A3"/>
<dbReference type="EMBL" id="HBHY01005855">
    <property type="protein sequence ID" value="CAE0132105.1"/>
    <property type="molecule type" value="Transcribed_RNA"/>
</dbReference>
<organism evidence="1">
    <name type="scientific">Prasinoderma singulare</name>
    <dbReference type="NCBI Taxonomy" id="676789"/>
    <lineage>
        <taxon>Eukaryota</taxon>
        <taxon>Viridiplantae</taxon>
        <taxon>Prasinodermophyta</taxon>
        <taxon>Prasinodermophyceae</taxon>
        <taxon>Prasinodermales</taxon>
        <taxon>Prasinodermaceae</taxon>
        <taxon>Prasinoderma</taxon>
    </lineage>
</organism>
<sequence length="129" mass="14045">MWPRARQTDGRRASSTAVTPWHAHSRRLALTSSARLRLASASLFCLAMRCSYATLRSLAHTSSPPRPRVSVTISRLGVPPARAEAAAYGTVVGTKMTLSIAPALKSDRSFAAAAVFLMRHDTSWLRPTR</sequence>
<name>A0A7S3F8A3_9VIRI</name>
<accession>A0A7S3F8A3</accession>
<evidence type="ECO:0000313" key="1">
    <source>
        <dbReference type="EMBL" id="CAE0132105.1"/>
    </source>
</evidence>
<reference evidence="1" key="1">
    <citation type="submission" date="2021-01" db="EMBL/GenBank/DDBJ databases">
        <authorList>
            <person name="Corre E."/>
            <person name="Pelletier E."/>
            <person name="Niang G."/>
            <person name="Scheremetjew M."/>
            <person name="Finn R."/>
            <person name="Kale V."/>
            <person name="Holt S."/>
            <person name="Cochrane G."/>
            <person name="Meng A."/>
            <person name="Brown T."/>
            <person name="Cohen L."/>
        </authorList>
    </citation>
    <scope>NUCLEOTIDE SEQUENCE</scope>
    <source>
        <strain evidence="1">RCC927</strain>
    </source>
</reference>
<protein>
    <submittedName>
        <fullName evidence="1">Uncharacterized protein</fullName>
    </submittedName>
</protein>
<gene>
    <name evidence="1" type="ORF">PSIN1315_LOCUS3783</name>
</gene>
<proteinExistence type="predicted"/>